<evidence type="ECO:0000313" key="3">
    <source>
        <dbReference type="Proteomes" id="UP000391834"/>
    </source>
</evidence>
<dbReference type="AlphaFoldDB" id="A0A5M4B3R7"/>
<gene>
    <name evidence="2" type="ORF">PbJCM13498_33940</name>
</gene>
<evidence type="ECO:0000256" key="1">
    <source>
        <dbReference type="SAM" id="Phobius"/>
    </source>
</evidence>
<keyword evidence="1" id="KW-0472">Membrane</keyword>
<proteinExistence type="predicted"/>
<reference evidence="2 3" key="1">
    <citation type="submission" date="2019-10" db="EMBL/GenBank/DDBJ databases">
        <title>Prolixibacter strains distinguished by the presence of nitrate reductase genes were adept at nitrate-dependent anaerobic corrosion of metallic iron and carbon steel.</title>
        <authorList>
            <person name="Iino T."/>
            <person name="Shono N."/>
            <person name="Ito K."/>
            <person name="Nakamura R."/>
            <person name="Sueoka K."/>
            <person name="Harayama S."/>
            <person name="Ohkuma M."/>
        </authorList>
    </citation>
    <scope>NUCLEOTIDE SEQUENCE [LARGE SCALE GENOMIC DNA]</scope>
    <source>
        <strain evidence="2 3">JCM 13498</strain>
    </source>
</reference>
<dbReference type="Proteomes" id="UP000391834">
    <property type="component" value="Unassembled WGS sequence"/>
</dbReference>
<name>A0A5M4B3R7_9BACT</name>
<dbReference type="EMBL" id="BLAX01000001">
    <property type="protein sequence ID" value="GET34531.1"/>
    <property type="molecule type" value="Genomic_DNA"/>
</dbReference>
<sequence length="283" mass="33162">MVVARFGSLLPIILTGSPGYDNQLDLVDEFPILLILLPLIVFTQSWFAVKLVYRANRWIIISLVISIVFTVALKNTTSINQEFLNTAYFQKFEKDFRYIDEEISIAEKEYHLTFSAETIETLRKWHSEGAIEQMESIKAAFSENHPVSMDTIILQKIVIHNYKPSYWARYGRNSLRDWHYALPNDILKQIGYSHPDSDKTKELFLVLQEEIDLVNTPLIQNNEYRNYTWTERRRSLGRRYDIPVALMQQLSDVRDSLINDHQYEELSKILPEIKNSRLQGTAQ</sequence>
<accession>A0A5M4B3R7</accession>
<keyword evidence="1" id="KW-1133">Transmembrane helix</keyword>
<evidence type="ECO:0000313" key="2">
    <source>
        <dbReference type="EMBL" id="GET34531.1"/>
    </source>
</evidence>
<protein>
    <submittedName>
        <fullName evidence="2">Uncharacterized protein</fullName>
    </submittedName>
</protein>
<feature type="transmembrane region" description="Helical" evidence="1">
    <location>
        <begin position="56"/>
        <end position="73"/>
    </location>
</feature>
<comment type="caution">
    <text evidence="2">The sequence shown here is derived from an EMBL/GenBank/DDBJ whole genome shotgun (WGS) entry which is preliminary data.</text>
</comment>
<keyword evidence="1" id="KW-0812">Transmembrane</keyword>
<keyword evidence="3" id="KW-1185">Reference proteome</keyword>
<organism evidence="2 3">
    <name type="scientific">Prolixibacter bellariivorans</name>
    <dbReference type="NCBI Taxonomy" id="314319"/>
    <lineage>
        <taxon>Bacteria</taxon>
        <taxon>Pseudomonadati</taxon>
        <taxon>Bacteroidota</taxon>
        <taxon>Bacteroidia</taxon>
        <taxon>Marinilabiliales</taxon>
        <taxon>Prolixibacteraceae</taxon>
        <taxon>Prolixibacter</taxon>
    </lineage>
</organism>
<feature type="transmembrane region" description="Helical" evidence="1">
    <location>
        <begin position="30"/>
        <end position="49"/>
    </location>
</feature>